<organism evidence="2">
    <name type="scientific">marine sediment metagenome</name>
    <dbReference type="NCBI Taxonomy" id="412755"/>
    <lineage>
        <taxon>unclassified sequences</taxon>
        <taxon>metagenomes</taxon>
        <taxon>ecological metagenomes</taxon>
    </lineage>
</organism>
<evidence type="ECO:0000256" key="1">
    <source>
        <dbReference type="SAM" id="Phobius"/>
    </source>
</evidence>
<dbReference type="SUPFAM" id="SSF53756">
    <property type="entry name" value="UDP-Glycosyltransferase/glycogen phosphorylase"/>
    <property type="match status" value="1"/>
</dbReference>
<dbReference type="CDD" id="cd01635">
    <property type="entry name" value="Glycosyltransferase_GTB-type"/>
    <property type="match status" value="1"/>
</dbReference>
<name>A0A0F8WNJ2_9ZZZZ</name>
<comment type="caution">
    <text evidence="2">The sequence shown here is derived from an EMBL/GenBank/DDBJ whole genome shotgun (WGS) entry which is preliminary data.</text>
</comment>
<keyword evidence="1" id="KW-0812">Transmembrane</keyword>
<dbReference type="Pfam" id="PF13692">
    <property type="entry name" value="Glyco_trans_1_4"/>
    <property type="match status" value="1"/>
</dbReference>
<proteinExistence type="predicted"/>
<accession>A0A0F8WNJ2</accession>
<evidence type="ECO:0008006" key="3">
    <source>
        <dbReference type="Google" id="ProtNLM"/>
    </source>
</evidence>
<feature type="transmembrane region" description="Helical" evidence="1">
    <location>
        <begin position="36"/>
        <end position="56"/>
    </location>
</feature>
<reference evidence="2" key="1">
    <citation type="journal article" date="2015" name="Nature">
        <title>Complex archaea that bridge the gap between prokaryotes and eukaryotes.</title>
        <authorList>
            <person name="Spang A."/>
            <person name="Saw J.H."/>
            <person name="Jorgensen S.L."/>
            <person name="Zaremba-Niedzwiedzka K."/>
            <person name="Martijn J."/>
            <person name="Lind A.E."/>
            <person name="van Eijk R."/>
            <person name="Schleper C."/>
            <person name="Guy L."/>
            <person name="Ettema T.J."/>
        </authorList>
    </citation>
    <scope>NUCLEOTIDE SEQUENCE</scope>
</reference>
<feature type="non-terminal residue" evidence="2">
    <location>
        <position position="192"/>
    </location>
</feature>
<keyword evidence="1" id="KW-1133">Transmembrane helix</keyword>
<sequence>MTEKKPDEKTSKLIFDIAYKELEFERNRATNLETKALRYITLGGILFSILTTYFLFSSASEFMDMISKSFNWYKLLFLISYISFIISWIPLVVCMRTYTSRTFDIAKLINEYKNDKLLIFGKGPEQKFISNFIIKNKLTKNIILKGFEQKKERIYYNIDVLIHPTFGEGCPNTILESSLTKTFIIASNVSGI</sequence>
<protein>
    <recommendedName>
        <fullName evidence="3">Glycosyl transferase family 1 domain-containing protein</fullName>
    </recommendedName>
</protein>
<evidence type="ECO:0000313" key="2">
    <source>
        <dbReference type="EMBL" id="KKK58273.1"/>
    </source>
</evidence>
<dbReference type="EMBL" id="LAZR01064063">
    <property type="protein sequence ID" value="KKK58273.1"/>
    <property type="molecule type" value="Genomic_DNA"/>
</dbReference>
<feature type="transmembrane region" description="Helical" evidence="1">
    <location>
        <begin position="76"/>
        <end position="98"/>
    </location>
</feature>
<gene>
    <name evidence="2" type="ORF">LCGC14_3046110</name>
</gene>
<keyword evidence="1" id="KW-0472">Membrane</keyword>
<dbReference type="Gene3D" id="3.40.50.2000">
    <property type="entry name" value="Glycogen Phosphorylase B"/>
    <property type="match status" value="1"/>
</dbReference>
<dbReference type="AlphaFoldDB" id="A0A0F8WNJ2"/>